<sequence>MRLAYEDGADWLVEVLEYERESASAQLAFALEDYERKMGTPEEQEHRREKAKRGERRPAK</sequence>
<feature type="compositionally biased region" description="Basic and acidic residues" evidence="1">
    <location>
        <begin position="36"/>
        <end position="48"/>
    </location>
</feature>
<evidence type="ECO:0000256" key="1">
    <source>
        <dbReference type="SAM" id="MobiDB-lite"/>
    </source>
</evidence>
<dbReference type="EMBL" id="CADCVE010000001">
    <property type="protein sequence ID" value="CAA9431680.1"/>
    <property type="molecule type" value="Genomic_DNA"/>
</dbReference>
<reference evidence="2" key="1">
    <citation type="submission" date="2020-02" db="EMBL/GenBank/DDBJ databases">
        <authorList>
            <person name="Meier V. D."/>
        </authorList>
    </citation>
    <scope>NUCLEOTIDE SEQUENCE</scope>
    <source>
        <strain evidence="2">AVDCRST_MAG28</strain>
    </source>
</reference>
<accession>A0A6J4Q190</accession>
<name>A0A6J4Q190_9ACTN</name>
<protein>
    <submittedName>
        <fullName evidence="2">Uncharacterized protein</fullName>
    </submittedName>
</protein>
<gene>
    <name evidence="2" type="ORF">AVDCRST_MAG28-1498</name>
</gene>
<proteinExistence type="predicted"/>
<feature type="region of interest" description="Disordered" evidence="1">
    <location>
        <begin position="36"/>
        <end position="60"/>
    </location>
</feature>
<evidence type="ECO:0000313" key="2">
    <source>
        <dbReference type="EMBL" id="CAA9431680.1"/>
    </source>
</evidence>
<organism evidence="2">
    <name type="scientific">uncultured Rubrobacteraceae bacterium</name>
    <dbReference type="NCBI Taxonomy" id="349277"/>
    <lineage>
        <taxon>Bacteria</taxon>
        <taxon>Bacillati</taxon>
        <taxon>Actinomycetota</taxon>
        <taxon>Rubrobacteria</taxon>
        <taxon>Rubrobacterales</taxon>
        <taxon>Rubrobacteraceae</taxon>
        <taxon>environmental samples</taxon>
    </lineage>
</organism>
<dbReference type="AlphaFoldDB" id="A0A6J4Q190"/>
<feature type="compositionally biased region" description="Basic residues" evidence="1">
    <location>
        <begin position="49"/>
        <end position="60"/>
    </location>
</feature>